<sequence>MDPATVGAHFLSEFLEVSFAKIAKPAFLGCLGIAKLKAEDFTKMKMMFSSANLVLNDAEQQQITNPIARKWLDDLQEVIYDIRDLMDRIEAAKIYGNVGLNEEITEILIKLENIANQKNHLGLKSGVQNTILPRPQTTSLVEDSGVYGRDADKETIMELLLSNEMNGKKIFVGMSGIGKTALAQLIYSEIDNKVMEKPFDFKAWVCVTNEFSIFKITKTIAKRVITSLKFEDDDDLDFIQV</sequence>
<evidence type="ECO:0000259" key="4">
    <source>
        <dbReference type="Pfam" id="PF00931"/>
    </source>
</evidence>
<dbReference type="RefSeq" id="XP_060670840.1">
    <property type="nucleotide sequence ID" value="XM_060814857.1"/>
</dbReference>
<evidence type="ECO:0000256" key="2">
    <source>
        <dbReference type="ARBA" id="ARBA00022741"/>
    </source>
</evidence>
<accession>A0ABM4A283</accession>
<dbReference type="GeneID" id="107419691"/>
<dbReference type="InterPro" id="IPR002182">
    <property type="entry name" value="NB-ARC"/>
</dbReference>
<keyword evidence="6" id="KW-1185">Reference proteome</keyword>
<keyword evidence="3" id="KW-0611">Plant defense</keyword>
<protein>
    <submittedName>
        <fullName evidence="7">Disease resistance RPP13-like protein 1 isoform X3</fullName>
    </submittedName>
</protein>
<keyword evidence="2" id="KW-0547">Nucleotide-binding</keyword>
<feature type="domain" description="Disease resistance N-terminal" evidence="5">
    <location>
        <begin position="11"/>
        <end position="91"/>
    </location>
</feature>
<dbReference type="Pfam" id="PF00931">
    <property type="entry name" value="NB-ARC"/>
    <property type="match status" value="1"/>
</dbReference>
<evidence type="ECO:0000259" key="5">
    <source>
        <dbReference type="Pfam" id="PF18052"/>
    </source>
</evidence>
<feature type="domain" description="NB-ARC" evidence="4">
    <location>
        <begin position="150"/>
        <end position="227"/>
    </location>
</feature>
<dbReference type="InterPro" id="IPR027417">
    <property type="entry name" value="P-loop_NTPase"/>
</dbReference>
<dbReference type="Gene3D" id="1.20.5.4130">
    <property type="match status" value="1"/>
</dbReference>
<reference evidence="7" key="2">
    <citation type="submission" date="2025-08" db="UniProtKB">
        <authorList>
            <consortium name="RefSeq"/>
        </authorList>
    </citation>
    <scope>IDENTIFICATION</scope>
    <source>
        <tissue evidence="7">Seedling</tissue>
    </source>
</reference>
<keyword evidence="1" id="KW-0677">Repeat</keyword>
<organism evidence="6 7">
    <name type="scientific">Ziziphus jujuba</name>
    <name type="common">Chinese jujube</name>
    <name type="synonym">Ziziphus sativa</name>
    <dbReference type="NCBI Taxonomy" id="326968"/>
    <lineage>
        <taxon>Eukaryota</taxon>
        <taxon>Viridiplantae</taxon>
        <taxon>Streptophyta</taxon>
        <taxon>Embryophyta</taxon>
        <taxon>Tracheophyta</taxon>
        <taxon>Spermatophyta</taxon>
        <taxon>Magnoliopsida</taxon>
        <taxon>eudicotyledons</taxon>
        <taxon>Gunneridae</taxon>
        <taxon>Pentapetalae</taxon>
        <taxon>rosids</taxon>
        <taxon>fabids</taxon>
        <taxon>Rosales</taxon>
        <taxon>Rhamnaceae</taxon>
        <taxon>Paliureae</taxon>
        <taxon>Ziziphus</taxon>
    </lineage>
</organism>
<dbReference type="PANTHER" id="PTHR19338:SF73">
    <property type="entry name" value="DISEASE RESISTANCE PROTEIN RGA2-LIKE"/>
    <property type="match status" value="1"/>
</dbReference>
<name>A0ABM4A283_ZIZJJ</name>
<evidence type="ECO:0000313" key="6">
    <source>
        <dbReference type="Proteomes" id="UP001652623"/>
    </source>
</evidence>
<evidence type="ECO:0000313" key="7">
    <source>
        <dbReference type="RefSeq" id="XP_060670840.1"/>
    </source>
</evidence>
<dbReference type="InterPro" id="IPR041118">
    <property type="entry name" value="Rx_N"/>
</dbReference>
<evidence type="ECO:0000256" key="1">
    <source>
        <dbReference type="ARBA" id="ARBA00022737"/>
    </source>
</evidence>
<dbReference type="SUPFAM" id="SSF52540">
    <property type="entry name" value="P-loop containing nucleoside triphosphate hydrolases"/>
    <property type="match status" value="1"/>
</dbReference>
<evidence type="ECO:0000256" key="3">
    <source>
        <dbReference type="ARBA" id="ARBA00022821"/>
    </source>
</evidence>
<dbReference type="Pfam" id="PF18052">
    <property type="entry name" value="Rx_N"/>
    <property type="match status" value="1"/>
</dbReference>
<reference evidence="6" key="1">
    <citation type="submission" date="2025-05" db="UniProtKB">
        <authorList>
            <consortium name="RefSeq"/>
        </authorList>
    </citation>
    <scope>NUCLEOTIDE SEQUENCE [LARGE SCALE GENOMIC DNA]</scope>
</reference>
<proteinExistence type="predicted"/>
<gene>
    <name evidence="7" type="primary">LOC107419691</name>
</gene>
<dbReference type="Proteomes" id="UP001652623">
    <property type="component" value="Chromosome 2"/>
</dbReference>
<dbReference type="Gene3D" id="3.40.50.300">
    <property type="entry name" value="P-loop containing nucleotide triphosphate hydrolases"/>
    <property type="match status" value="1"/>
</dbReference>
<dbReference type="PANTHER" id="PTHR19338">
    <property type="entry name" value="TRANSLOCASE OF INNER MITOCHONDRIAL MEMBRANE 13 HOMOLOG"/>
    <property type="match status" value="1"/>
</dbReference>